<gene>
    <name evidence="1" type="ORF">ZOSMA_81G00590</name>
</gene>
<organism evidence="1 2">
    <name type="scientific">Zostera marina</name>
    <name type="common">Eelgrass</name>
    <dbReference type="NCBI Taxonomy" id="29655"/>
    <lineage>
        <taxon>Eukaryota</taxon>
        <taxon>Viridiplantae</taxon>
        <taxon>Streptophyta</taxon>
        <taxon>Embryophyta</taxon>
        <taxon>Tracheophyta</taxon>
        <taxon>Spermatophyta</taxon>
        <taxon>Magnoliopsida</taxon>
        <taxon>Liliopsida</taxon>
        <taxon>Zosteraceae</taxon>
        <taxon>Zostera</taxon>
    </lineage>
</organism>
<dbReference type="OrthoDB" id="691840at2759"/>
<sequence length="312" mass="35135">MASVNDFYACLARGLDEIQSSISSTNFMSVHFLQTLLVFLRSFHAQLTRLVQNLQLPAGGKWLDEYMDESGRLWEACHAIKLGISGLETYCSACSDIISSVDRHRRSTNPNVFARQMTRMISACRRETVGLEEENRVVMDTRIRPLSLRTEKLSMESKPNGFNGFRGILHAMRNVTSLLLTILVWGVVFWWETGGDNRGSERRGVGGGGTTTMFEDGVSGLMDSMERLRGRIEVEIERCSDGKPGLLMSEFRRVKTVIQEVGKKKAWDEIERLKSCIAVLRSGGESVVGQLDDFFDEIVEGRKIVLDICSHR</sequence>
<name>A0A0K9NM48_ZOSMR</name>
<accession>A0A0K9NM48</accession>
<evidence type="ECO:0008006" key="3">
    <source>
        <dbReference type="Google" id="ProtNLM"/>
    </source>
</evidence>
<protein>
    <recommendedName>
        <fullName evidence="3">BPS1-like protein</fullName>
    </recommendedName>
</protein>
<dbReference type="Proteomes" id="UP000036987">
    <property type="component" value="Unassembled WGS sequence"/>
</dbReference>
<evidence type="ECO:0000313" key="2">
    <source>
        <dbReference type="Proteomes" id="UP000036987"/>
    </source>
</evidence>
<dbReference type="AlphaFoldDB" id="A0A0K9NM48"/>
<dbReference type="EMBL" id="LFYR01002015">
    <property type="protein sequence ID" value="KMZ57841.1"/>
    <property type="molecule type" value="Genomic_DNA"/>
</dbReference>
<dbReference type="PANTHER" id="PTHR31509">
    <property type="entry name" value="BPS1-LIKE PROTEIN"/>
    <property type="match status" value="1"/>
</dbReference>
<proteinExistence type="predicted"/>
<reference evidence="2" key="1">
    <citation type="journal article" date="2016" name="Nature">
        <title>The genome of the seagrass Zostera marina reveals angiosperm adaptation to the sea.</title>
        <authorList>
            <person name="Olsen J.L."/>
            <person name="Rouze P."/>
            <person name="Verhelst B."/>
            <person name="Lin Y.-C."/>
            <person name="Bayer T."/>
            <person name="Collen J."/>
            <person name="Dattolo E."/>
            <person name="De Paoli E."/>
            <person name="Dittami S."/>
            <person name="Maumus F."/>
            <person name="Michel G."/>
            <person name="Kersting A."/>
            <person name="Lauritano C."/>
            <person name="Lohaus R."/>
            <person name="Toepel M."/>
            <person name="Tonon T."/>
            <person name="Vanneste K."/>
            <person name="Amirebrahimi M."/>
            <person name="Brakel J."/>
            <person name="Bostroem C."/>
            <person name="Chovatia M."/>
            <person name="Grimwood J."/>
            <person name="Jenkins J.W."/>
            <person name="Jueterbock A."/>
            <person name="Mraz A."/>
            <person name="Stam W.T."/>
            <person name="Tice H."/>
            <person name="Bornberg-Bauer E."/>
            <person name="Green P.J."/>
            <person name="Pearson G.A."/>
            <person name="Procaccini G."/>
            <person name="Duarte C.M."/>
            <person name="Schmutz J."/>
            <person name="Reusch T.B.H."/>
            <person name="Van de Peer Y."/>
        </authorList>
    </citation>
    <scope>NUCLEOTIDE SEQUENCE [LARGE SCALE GENOMIC DNA]</scope>
    <source>
        <strain evidence="2">cv. Finnish</strain>
    </source>
</reference>
<keyword evidence="2" id="KW-1185">Reference proteome</keyword>
<comment type="caution">
    <text evidence="1">The sequence shown here is derived from an EMBL/GenBank/DDBJ whole genome shotgun (WGS) entry which is preliminary data.</text>
</comment>
<dbReference type="OMA" id="AQGMLLH"/>
<evidence type="ECO:0000313" key="1">
    <source>
        <dbReference type="EMBL" id="KMZ57841.1"/>
    </source>
</evidence>